<name>A0AAD6VTY5_9ROSI</name>
<proteinExistence type="predicted"/>
<evidence type="ECO:0000313" key="1">
    <source>
        <dbReference type="EMBL" id="KAJ6989357.1"/>
    </source>
</evidence>
<dbReference type="Proteomes" id="UP001164929">
    <property type="component" value="Chromosome 8"/>
</dbReference>
<gene>
    <name evidence="1" type="ORF">NC653_022057</name>
</gene>
<dbReference type="EMBL" id="JAQIZT010000008">
    <property type="protein sequence ID" value="KAJ6989357.1"/>
    <property type="molecule type" value="Genomic_DNA"/>
</dbReference>
<reference evidence="1" key="1">
    <citation type="journal article" date="2023" name="Mol. Ecol. Resour.">
        <title>Chromosome-level genome assembly of a triploid poplar Populus alba 'Berolinensis'.</title>
        <authorList>
            <person name="Chen S."/>
            <person name="Yu Y."/>
            <person name="Wang X."/>
            <person name="Wang S."/>
            <person name="Zhang T."/>
            <person name="Zhou Y."/>
            <person name="He R."/>
            <person name="Meng N."/>
            <person name="Wang Y."/>
            <person name="Liu W."/>
            <person name="Liu Z."/>
            <person name="Liu J."/>
            <person name="Guo Q."/>
            <person name="Huang H."/>
            <person name="Sederoff R.R."/>
            <person name="Wang G."/>
            <person name="Qu G."/>
            <person name="Chen S."/>
        </authorList>
    </citation>
    <scope>NUCLEOTIDE SEQUENCE</scope>
    <source>
        <strain evidence="1">SC-2020</strain>
    </source>
</reference>
<protein>
    <submittedName>
        <fullName evidence="1">Uncharacterized protein</fullName>
    </submittedName>
</protein>
<accession>A0AAD6VTY5</accession>
<dbReference type="AlphaFoldDB" id="A0AAD6VTY5"/>
<keyword evidence="2" id="KW-1185">Reference proteome</keyword>
<evidence type="ECO:0000313" key="2">
    <source>
        <dbReference type="Proteomes" id="UP001164929"/>
    </source>
</evidence>
<sequence>MGSGNYFHQDCWSRKSGHWWTTAKISMQAMDRARIPAIRAFKLHRTENQGGSVELICLMSGESSDSRAFRSLIFDVYTYAMKHRSASIWQMTKQAKRGKGRVAGSITILEQSMLMTMRGTRMLGFAGNQLLIQEGLE</sequence>
<comment type="caution">
    <text evidence="1">The sequence shown here is derived from an EMBL/GenBank/DDBJ whole genome shotgun (WGS) entry which is preliminary data.</text>
</comment>
<organism evidence="1 2">
    <name type="scientific">Populus alba x Populus x berolinensis</name>
    <dbReference type="NCBI Taxonomy" id="444605"/>
    <lineage>
        <taxon>Eukaryota</taxon>
        <taxon>Viridiplantae</taxon>
        <taxon>Streptophyta</taxon>
        <taxon>Embryophyta</taxon>
        <taxon>Tracheophyta</taxon>
        <taxon>Spermatophyta</taxon>
        <taxon>Magnoliopsida</taxon>
        <taxon>eudicotyledons</taxon>
        <taxon>Gunneridae</taxon>
        <taxon>Pentapetalae</taxon>
        <taxon>rosids</taxon>
        <taxon>fabids</taxon>
        <taxon>Malpighiales</taxon>
        <taxon>Salicaceae</taxon>
        <taxon>Saliceae</taxon>
        <taxon>Populus</taxon>
    </lineage>
</organism>